<evidence type="ECO:0000256" key="1">
    <source>
        <dbReference type="SAM" id="Phobius"/>
    </source>
</evidence>
<feature type="transmembrane region" description="Helical" evidence="1">
    <location>
        <begin position="707"/>
        <end position="729"/>
    </location>
</feature>
<accession>A0A834Y1Z9</accession>
<feature type="transmembrane region" description="Helical" evidence="1">
    <location>
        <begin position="290"/>
        <end position="310"/>
    </location>
</feature>
<sequence>MMSIKLIIIIIEIFFYIEYGLSMNESNILRLGKSLKPKIEITIKNIDDDNNNNDTDNIDLLKPKGRSISFSKNNPELDWKKYLKNVVDKNEEVPRDLDLDFMSEKIVSNGNSIQWLNDLYDPLKWIRVPGILTDNCRNDMEGFLFALKNGKLWAAKMSDASGRYSSQFHFGNGFWLGSSTLCKELNNTGDDGLSGISGIDVPPYKVRFHVARMGLNLPSDIEPSTRQIFLGLCLPATCERISLISMLRASADRVEQVGNSTHHSIGPKITIVAVKPVPSSNYSAWDDPKVYVLEGIAGVILFLMLLATMFDYKRLKSIPDIESTSLDAANNNEKGVYIDKNFTEGRRISMIQDNGKELIDKIRRESIQHAIGVKRQRNRGFWMRCLMSFSPIENGSKILSTEPAARDSLTCLHGLRVLSLGWVIVVHTYLQVFSIAENKTLRTVTERNFMFQTISNATFSVDTFFFISGLLVTILFYRSMGTSKIEKRNFFKSSFSKFFIMVLYRFIRLTPAYLFVLVVNELSIKHAQARTVFSPVIIDHVTCEKFWWRNVLYINSLYPRTEMCMMWSWYMANDTQFYVLGILLLLLSVKYFKTVVASIIFLMITSWITTFSIAYSNDYIARIQEPFALFDELYDKPWLRAGPYFVGIITGWLLFKTSCKLHTPGWFKFIGWIASTGTMIGVVYGLYPDNLTVTTSSIYAAFGHTAWAISISFIVIQCCTGSAVIVNSLLSLRLMYPLSRLTYCAYLVHPVLMMIISTQMDGPLHLHNGIVLIVYFGNLVASYLLSFFLSLAFEAPVVNLLKIAFSTHKRTR</sequence>
<comment type="caution">
    <text evidence="3">The sequence shown here is derived from an EMBL/GenBank/DDBJ whole genome shotgun (WGS) entry which is preliminary data.</text>
</comment>
<dbReference type="Pfam" id="PF01757">
    <property type="entry name" value="Acyl_transf_3"/>
    <property type="match status" value="1"/>
</dbReference>
<dbReference type="InterPro" id="IPR002656">
    <property type="entry name" value="Acyl_transf_3_dom"/>
</dbReference>
<dbReference type="OrthoDB" id="207378at2759"/>
<evidence type="ECO:0000313" key="4">
    <source>
        <dbReference type="Proteomes" id="UP000639338"/>
    </source>
</evidence>
<feature type="transmembrane region" description="Helical" evidence="1">
    <location>
        <begin position="599"/>
        <end position="617"/>
    </location>
</feature>
<dbReference type="EMBL" id="JACMRX010000001">
    <property type="protein sequence ID" value="KAF7997181.1"/>
    <property type="molecule type" value="Genomic_DNA"/>
</dbReference>
<keyword evidence="4" id="KW-1185">Reference proteome</keyword>
<dbReference type="PANTHER" id="PTHR11161">
    <property type="entry name" value="O-ACYLTRANSFERASE"/>
    <property type="match status" value="1"/>
</dbReference>
<dbReference type="InterPro" id="IPR052728">
    <property type="entry name" value="O2_lipid_transport_reg"/>
</dbReference>
<dbReference type="PANTHER" id="PTHR11161:SF69">
    <property type="entry name" value="NOSE RESISTANT TO FLUOXETINE PROTEIN 6-LIKE PROTEIN"/>
    <property type="match status" value="1"/>
</dbReference>
<feature type="transmembrane region" description="Helical" evidence="1">
    <location>
        <begin position="772"/>
        <end position="793"/>
    </location>
</feature>
<dbReference type="GO" id="GO:0016747">
    <property type="term" value="F:acyltransferase activity, transferring groups other than amino-acyl groups"/>
    <property type="evidence" value="ECO:0007669"/>
    <property type="project" value="InterPro"/>
</dbReference>
<gene>
    <name evidence="3" type="ORF">HCN44_005458</name>
</gene>
<feature type="transmembrane region" description="Helical" evidence="1">
    <location>
        <begin position="456"/>
        <end position="477"/>
    </location>
</feature>
<dbReference type="AlphaFoldDB" id="A0A834Y1Z9"/>
<feature type="domain" description="Nose resistant-to-fluoxetine protein N-terminal" evidence="2">
    <location>
        <begin position="133"/>
        <end position="261"/>
    </location>
</feature>
<feature type="transmembrane region" description="Helical" evidence="1">
    <location>
        <begin position="415"/>
        <end position="436"/>
    </location>
</feature>
<dbReference type="Pfam" id="PF20146">
    <property type="entry name" value="NRF"/>
    <property type="match status" value="1"/>
</dbReference>
<proteinExistence type="predicted"/>
<evidence type="ECO:0000313" key="3">
    <source>
        <dbReference type="EMBL" id="KAF7997181.1"/>
    </source>
</evidence>
<keyword evidence="1" id="KW-0472">Membrane</keyword>
<feature type="transmembrane region" description="Helical" evidence="1">
    <location>
        <begin position="667"/>
        <end position="687"/>
    </location>
</feature>
<reference evidence="3 4" key="1">
    <citation type="submission" date="2020-08" db="EMBL/GenBank/DDBJ databases">
        <title>Aphidius gifuensis genome sequencing and assembly.</title>
        <authorList>
            <person name="Du Z."/>
        </authorList>
    </citation>
    <scope>NUCLEOTIDE SEQUENCE [LARGE SCALE GENOMIC DNA]</scope>
    <source>
        <strain evidence="3">YNYX2018</strain>
        <tissue evidence="3">Adults</tissue>
    </source>
</reference>
<protein>
    <recommendedName>
        <fullName evidence="2">Nose resistant-to-fluoxetine protein N-terminal domain-containing protein</fullName>
    </recommendedName>
</protein>
<name>A0A834Y1Z9_APHGI</name>
<organism evidence="3 4">
    <name type="scientific">Aphidius gifuensis</name>
    <name type="common">Parasitoid wasp</name>
    <dbReference type="NCBI Taxonomy" id="684658"/>
    <lineage>
        <taxon>Eukaryota</taxon>
        <taxon>Metazoa</taxon>
        <taxon>Ecdysozoa</taxon>
        <taxon>Arthropoda</taxon>
        <taxon>Hexapoda</taxon>
        <taxon>Insecta</taxon>
        <taxon>Pterygota</taxon>
        <taxon>Neoptera</taxon>
        <taxon>Endopterygota</taxon>
        <taxon>Hymenoptera</taxon>
        <taxon>Apocrita</taxon>
        <taxon>Ichneumonoidea</taxon>
        <taxon>Braconidae</taxon>
        <taxon>Aphidiinae</taxon>
        <taxon>Aphidius</taxon>
    </lineage>
</organism>
<dbReference type="Proteomes" id="UP000639338">
    <property type="component" value="Unassembled WGS sequence"/>
</dbReference>
<keyword evidence="1" id="KW-1133">Transmembrane helix</keyword>
<dbReference type="SMART" id="SM00703">
    <property type="entry name" value="NRF"/>
    <property type="match status" value="1"/>
</dbReference>
<dbReference type="InterPro" id="IPR006621">
    <property type="entry name" value="Nose-resist-to-fluoxetine_N"/>
</dbReference>
<keyword evidence="1" id="KW-0812">Transmembrane</keyword>
<evidence type="ECO:0000259" key="2">
    <source>
        <dbReference type="SMART" id="SM00703"/>
    </source>
</evidence>
<feature type="transmembrane region" description="Helical" evidence="1">
    <location>
        <begin position="498"/>
        <end position="519"/>
    </location>
</feature>
<feature type="transmembrane region" description="Helical" evidence="1">
    <location>
        <begin position="741"/>
        <end position="760"/>
    </location>
</feature>
<feature type="transmembrane region" description="Helical" evidence="1">
    <location>
        <begin position="575"/>
        <end position="592"/>
    </location>
</feature>
<feature type="transmembrane region" description="Helical" evidence="1">
    <location>
        <begin position="637"/>
        <end position="655"/>
    </location>
</feature>